<feature type="domain" description="MEDS" evidence="1">
    <location>
        <begin position="16"/>
        <end position="174"/>
    </location>
</feature>
<gene>
    <name evidence="2" type="ORF">KEG57_47100</name>
</gene>
<organism evidence="2 3">
    <name type="scientific">Polyangium jinanense</name>
    <dbReference type="NCBI Taxonomy" id="2829994"/>
    <lineage>
        <taxon>Bacteria</taxon>
        <taxon>Pseudomonadati</taxon>
        <taxon>Myxococcota</taxon>
        <taxon>Polyangia</taxon>
        <taxon>Polyangiales</taxon>
        <taxon>Polyangiaceae</taxon>
        <taxon>Polyangium</taxon>
    </lineage>
</organism>
<protein>
    <submittedName>
        <fullName evidence="2">MEDS domain-containing protein</fullName>
    </submittedName>
</protein>
<evidence type="ECO:0000259" key="1">
    <source>
        <dbReference type="Pfam" id="PF14417"/>
    </source>
</evidence>
<dbReference type="Proteomes" id="UP001151081">
    <property type="component" value="Unassembled WGS sequence"/>
</dbReference>
<accession>A0A9X3XHI5</accession>
<dbReference type="AlphaFoldDB" id="A0A9X3XHI5"/>
<evidence type="ECO:0000313" key="2">
    <source>
        <dbReference type="EMBL" id="MDC3988126.1"/>
    </source>
</evidence>
<dbReference type="InterPro" id="IPR025847">
    <property type="entry name" value="MEDS_domain"/>
</dbReference>
<name>A0A9X3XHI5_9BACT</name>
<dbReference type="RefSeq" id="WP_272423408.1">
    <property type="nucleotide sequence ID" value="NZ_JAGTJJ010000065.1"/>
</dbReference>
<dbReference type="EMBL" id="JAGTJJ010000065">
    <property type="protein sequence ID" value="MDC3988126.1"/>
    <property type="molecule type" value="Genomic_DNA"/>
</dbReference>
<evidence type="ECO:0000313" key="3">
    <source>
        <dbReference type="Proteomes" id="UP001151081"/>
    </source>
</evidence>
<sequence>MRNATLAGRKLDRHYHVCAFFRSRDEEYRVLGSFYKEGLEWGEKVVHVCNPALRHEHLARYARLGVDVEGCQARGQFQVLSWEEAYLKHGCFDQDRMLQSWADFESTARAEGYPRMRGMDNMGWMLDNAPDFDELIELEIRFSKLTSPQCIAVCVYDANSMPGATMMDLLRCHPLVLINGTMCENQFYTPPAEFLEEIRARKYRAEGRRAAAHG</sequence>
<reference evidence="2 3" key="1">
    <citation type="submission" date="2021-04" db="EMBL/GenBank/DDBJ databases">
        <title>Genome analysis of Polyangium sp.</title>
        <authorList>
            <person name="Li Y."/>
            <person name="Wang J."/>
        </authorList>
    </citation>
    <scope>NUCLEOTIDE SEQUENCE [LARGE SCALE GENOMIC DNA]</scope>
    <source>
        <strain evidence="2 3">SDU14</strain>
    </source>
</reference>
<keyword evidence="3" id="KW-1185">Reference proteome</keyword>
<dbReference type="Pfam" id="PF14417">
    <property type="entry name" value="MEDS"/>
    <property type="match status" value="1"/>
</dbReference>
<proteinExistence type="predicted"/>
<comment type="caution">
    <text evidence="2">The sequence shown here is derived from an EMBL/GenBank/DDBJ whole genome shotgun (WGS) entry which is preliminary data.</text>
</comment>